<dbReference type="EMBL" id="DF196769">
    <property type="protein sequence ID" value="GAC71535.1"/>
    <property type="molecule type" value="Genomic_DNA"/>
</dbReference>
<protein>
    <submittedName>
        <fullName evidence="1">Uncharacterized protein</fullName>
    </submittedName>
</protein>
<name>M9LX94_PSEA3</name>
<evidence type="ECO:0000313" key="2">
    <source>
        <dbReference type="Proteomes" id="UP000011976"/>
    </source>
</evidence>
<dbReference type="Pfam" id="PF11578">
    <property type="entry name" value="DUF3237"/>
    <property type="match status" value="1"/>
</dbReference>
<dbReference type="PANTHER" id="PTHR37315">
    <property type="entry name" value="UPF0311 PROTEIN BLR7842"/>
    <property type="match status" value="1"/>
</dbReference>
<dbReference type="PANTHER" id="PTHR37315:SF1">
    <property type="entry name" value="UPF0311 PROTEIN BLR7842"/>
    <property type="match status" value="1"/>
</dbReference>
<proteinExistence type="predicted"/>
<evidence type="ECO:0000313" key="1">
    <source>
        <dbReference type="EMBL" id="GAC71535.1"/>
    </source>
</evidence>
<dbReference type="Gene3D" id="2.40.160.20">
    <property type="match status" value="1"/>
</dbReference>
<dbReference type="InterPro" id="IPR020915">
    <property type="entry name" value="UPF0311"/>
</dbReference>
<dbReference type="Proteomes" id="UP000011976">
    <property type="component" value="Unassembled WGS sequence"/>
</dbReference>
<gene>
    <name evidence="1" type="ORF">PANT_3d00088</name>
</gene>
<sequence>MSGVPTLQFRAWSGQHESSRSAIFPPDHISPLSKAYSQQANMSKPSISLTHAFTMTLTVGSPHATPGTPVGDRSFIPVTGGTVKGEGVEAKVTPNGGDFAIVRDGYGKLDVRVHAITQNGEALYIQYYGHLEVNPAVAKILGGDASAQSTNFDDQYLLTTPVIEAPATSNLAWLNRTVFVGKGRFEISSDGLAVVYEVFKAK</sequence>
<reference evidence="2" key="1">
    <citation type="journal article" date="2013" name="Genome Announc.">
        <title>Genome sequence of the basidiomycetous yeast Pseudozyma antarctica T-34, a producer of the glycolipid biosurfactants mannosylerythritol lipids.</title>
        <authorList>
            <person name="Morita T."/>
            <person name="Koike H."/>
            <person name="Koyama Y."/>
            <person name="Hagiwara H."/>
            <person name="Ito E."/>
            <person name="Fukuoka T."/>
            <person name="Imura T."/>
            <person name="Machida M."/>
            <person name="Kitamoto D."/>
        </authorList>
    </citation>
    <scope>NUCLEOTIDE SEQUENCE [LARGE SCALE GENOMIC DNA]</scope>
    <source>
        <strain evidence="2">T-34</strain>
    </source>
</reference>
<organism evidence="1 2">
    <name type="scientific">Pseudozyma antarctica (strain T-34)</name>
    <name type="common">Yeast</name>
    <name type="synonym">Candida antarctica</name>
    <dbReference type="NCBI Taxonomy" id="1151754"/>
    <lineage>
        <taxon>Eukaryota</taxon>
        <taxon>Fungi</taxon>
        <taxon>Dikarya</taxon>
        <taxon>Basidiomycota</taxon>
        <taxon>Ustilaginomycotina</taxon>
        <taxon>Ustilaginomycetes</taxon>
        <taxon>Ustilaginales</taxon>
        <taxon>Ustilaginaceae</taxon>
        <taxon>Moesziomyces</taxon>
    </lineage>
</organism>
<dbReference type="STRING" id="1151754.M9LX94"/>
<dbReference type="AlphaFoldDB" id="M9LX94"/>
<accession>M9LX94</accession>
<dbReference type="OrthoDB" id="2544694at2759"/>